<evidence type="ECO:0000313" key="4">
    <source>
        <dbReference type="Proteomes" id="UP000445204"/>
    </source>
</evidence>
<feature type="transmembrane region" description="Helical" evidence="2">
    <location>
        <begin position="36"/>
        <end position="59"/>
    </location>
</feature>
<evidence type="ECO:0000313" key="3">
    <source>
        <dbReference type="EMBL" id="CAD2272714.1"/>
    </source>
</evidence>
<dbReference type="Proteomes" id="UP000445204">
    <property type="component" value="Unassembled WGS sequence"/>
</dbReference>
<accession>A0ABM8N7U0</accession>
<name>A0ABM8N7U0_9GAMM</name>
<dbReference type="EMBL" id="CACVAL020000003">
    <property type="protein sequence ID" value="CAD2272714.1"/>
    <property type="molecule type" value="Genomic_DNA"/>
</dbReference>
<comment type="caution">
    <text evidence="3">The sequence shown here is derived from an EMBL/GenBank/DDBJ whole genome shotgun (WGS) entry which is preliminary data.</text>
</comment>
<keyword evidence="2" id="KW-0472">Membrane</keyword>
<keyword evidence="2" id="KW-0812">Transmembrane</keyword>
<reference evidence="3" key="1">
    <citation type="submission" date="2020-08" db="EMBL/GenBank/DDBJ databases">
        <authorList>
            <person name="J.M. Martinez"/>
            <person name="S. de Francisco-Polanco"/>
            <person name="T. Leandro"/>
            <person name="R. Amils"/>
        </authorList>
    </citation>
    <scope>NUCLEOTIDE SEQUENCE [LARGE SCALE GENOMIC DNA]</scope>
    <source>
        <strain evidence="3">EEHMALJP1</strain>
    </source>
</reference>
<sequence>MRKWGLGGGGEEKKRRSRNRSAGFTLATPTPYPNRMVLGTVLVVSLVIFLLYLGLPYAVRQSSRTPIRPHNTRVLSLGSSSDLATEIGRRITSFHRVPFASRAGDFPCNASRCKNPAQNILNQTGVEYVEMSFRLDIMKGHCWIDVFRIKRPARRFFHIWGLAYPLNQNFAIDAFHAQTAPNPM</sequence>
<keyword evidence="2" id="KW-1133">Transmembrane helix</keyword>
<protein>
    <submittedName>
        <fullName evidence="3">Uncharacterized protein</fullName>
    </submittedName>
</protein>
<feature type="region of interest" description="Disordered" evidence="1">
    <location>
        <begin position="1"/>
        <end position="26"/>
    </location>
</feature>
<organism evidence="3 4">
    <name type="scientific">Shewanella hafniensis</name>
    <dbReference type="NCBI Taxonomy" id="365590"/>
    <lineage>
        <taxon>Bacteria</taxon>
        <taxon>Pseudomonadati</taxon>
        <taxon>Pseudomonadota</taxon>
        <taxon>Gammaproteobacteria</taxon>
        <taxon>Alteromonadales</taxon>
        <taxon>Shewanellaceae</taxon>
        <taxon>Shewanella</taxon>
    </lineage>
</organism>
<keyword evidence="4" id="KW-1185">Reference proteome</keyword>
<evidence type="ECO:0000256" key="2">
    <source>
        <dbReference type="SAM" id="Phobius"/>
    </source>
</evidence>
<evidence type="ECO:0000256" key="1">
    <source>
        <dbReference type="SAM" id="MobiDB-lite"/>
    </source>
</evidence>
<gene>
    <name evidence="3" type="ORF">SHEWT2PL_00019</name>
</gene>
<proteinExistence type="predicted"/>